<dbReference type="EMBL" id="ML978126">
    <property type="protein sequence ID" value="KAF2098459.1"/>
    <property type="molecule type" value="Genomic_DNA"/>
</dbReference>
<evidence type="ECO:0000259" key="2">
    <source>
        <dbReference type="Pfam" id="PF15463"/>
    </source>
</evidence>
<feature type="compositionally biased region" description="Basic and acidic residues" evidence="1">
    <location>
        <begin position="218"/>
        <end position="234"/>
    </location>
</feature>
<dbReference type="InterPro" id="IPR029178">
    <property type="entry name" value="Ecm11_C"/>
</dbReference>
<keyword evidence="4" id="KW-1185">Reference proteome</keyword>
<evidence type="ECO:0000256" key="1">
    <source>
        <dbReference type="SAM" id="MobiDB-lite"/>
    </source>
</evidence>
<protein>
    <recommendedName>
        <fullName evidence="2">Extracellular mutant protein 11 C-terminal domain-containing protein</fullName>
    </recommendedName>
</protein>
<organism evidence="3 4">
    <name type="scientific">Rhizodiscina lignyota</name>
    <dbReference type="NCBI Taxonomy" id="1504668"/>
    <lineage>
        <taxon>Eukaryota</taxon>
        <taxon>Fungi</taxon>
        <taxon>Dikarya</taxon>
        <taxon>Ascomycota</taxon>
        <taxon>Pezizomycotina</taxon>
        <taxon>Dothideomycetes</taxon>
        <taxon>Pleosporomycetidae</taxon>
        <taxon>Aulographales</taxon>
        <taxon>Rhizodiscinaceae</taxon>
        <taxon>Rhizodiscina</taxon>
    </lineage>
</organism>
<evidence type="ECO:0000313" key="4">
    <source>
        <dbReference type="Proteomes" id="UP000799772"/>
    </source>
</evidence>
<feature type="compositionally biased region" description="Basic and acidic residues" evidence="1">
    <location>
        <begin position="308"/>
        <end position="317"/>
    </location>
</feature>
<dbReference type="PANTHER" id="PTHR28244:SF3">
    <property type="entry name" value="EXTRACELLULAR MUTANT PROTEIN 11 C-TERMINAL DOMAIN-CONTAINING PROTEIN"/>
    <property type="match status" value="1"/>
</dbReference>
<feature type="region of interest" description="Disordered" evidence="1">
    <location>
        <begin position="194"/>
        <end position="283"/>
    </location>
</feature>
<feature type="compositionally biased region" description="Polar residues" evidence="1">
    <location>
        <begin position="295"/>
        <end position="305"/>
    </location>
</feature>
<dbReference type="OrthoDB" id="5346740at2759"/>
<feature type="region of interest" description="Disordered" evidence="1">
    <location>
        <begin position="136"/>
        <end position="159"/>
    </location>
</feature>
<feature type="compositionally biased region" description="Polar residues" evidence="1">
    <location>
        <begin position="318"/>
        <end position="339"/>
    </location>
</feature>
<reference evidence="3" key="1">
    <citation type="journal article" date="2020" name="Stud. Mycol.">
        <title>101 Dothideomycetes genomes: a test case for predicting lifestyles and emergence of pathogens.</title>
        <authorList>
            <person name="Haridas S."/>
            <person name="Albert R."/>
            <person name="Binder M."/>
            <person name="Bloem J."/>
            <person name="Labutti K."/>
            <person name="Salamov A."/>
            <person name="Andreopoulos B."/>
            <person name="Baker S."/>
            <person name="Barry K."/>
            <person name="Bills G."/>
            <person name="Bluhm B."/>
            <person name="Cannon C."/>
            <person name="Castanera R."/>
            <person name="Culley D."/>
            <person name="Daum C."/>
            <person name="Ezra D."/>
            <person name="Gonzalez J."/>
            <person name="Henrissat B."/>
            <person name="Kuo A."/>
            <person name="Liang C."/>
            <person name="Lipzen A."/>
            <person name="Lutzoni F."/>
            <person name="Magnuson J."/>
            <person name="Mondo S."/>
            <person name="Nolan M."/>
            <person name="Ohm R."/>
            <person name="Pangilinan J."/>
            <person name="Park H.-J."/>
            <person name="Ramirez L."/>
            <person name="Alfaro M."/>
            <person name="Sun H."/>
            <person name="Tritt A."/>
            <person name="Yoshinaga Y."/>
            <person name="Zwiers L.-H."/>
            <person name="Turgeon B."/>
            <person name="Goodwin S."/>
            <person name="Spatafora J."/>
            <person name="Crous P."/>
            <person name="Grigoriev I."/>
        </authorList>
    </citation>
    <scope>NUCLEOTIDE SEQUENCE</scope>
    <source>
        <strain evidence="3">CBS 133067</strain>
    </source>
</reference>
<dbReference type="GO" id="GO:0017025">
    <property type="term" value="F:TBP-class protein binding"/>
    <property type="evidence" value="ECO:0007669"/>
    <property type="project" value="TreeGrafter"/>
</dbReference>
<feature type="domain" description="Extracellular mutant protein 11 C-terminal" evidence="2">
    <location>
        <begin position="358"/>
        <end position="489"/>
    </location>
</feature>
<feature type="region of interest" description="Disordered" evidence="1">
    <location>
        <begin position="457"/>
        <end position="498"/>
    </location>
</feature>
<feature type="compositionally biased region" description="Basic and acidic residues" evidence="1">
    <location>
        <begin position="458"/>
        <end position="468"/>
    </location>
</feature>
<feature type="compositionally biased region" description="Polar residues" evidence="1">
    <location>
        <begin position="14"/>
        <end position="27"/>
    </location>
</feature>
<accession>A0A9P4ICS4</accession>
<dbReference type="GO" id="GO:0001164">
    <property type="term" value="F:RNA polymerase I core promoter sequence-specific DNA binding"/>
    <property type="evidence" value="ECO:0007669"/>
    <property type="project" value="TreeGrafter"/>
</dbReference>
<dbReference type="GO" id="GO:0042790">
    <property type="term" value="P:nucleolar large rRNA transcription by RNA polymerase I"/>
    <property type="evidence" value="ECO:0007669"/>
    <property type="project" value="TreeGrafter"/>
</dbReference>
<dbReference type="AlphaFoldDB" id="A0A9P4ICS4"/>
<dbReference type="Pfam" id="PF15463">
    <property type="entry name" value="ECM11"/>
    <property type="match status" value="1"/>
</dbReference>
<feature type="compositionally biased region" description="Polar residues" evidence="1">
    <location>
        <begin position="53"/>
        <end position="76"/>
    </location>
</feature>
<sequence>MASRMMEFVHRQARSNSPADARPQQQRVPLDGANDDLNLMKANQKRSIEAQRSRISQPRVTRSNLAAQQGQLNHAGQGSMAPPPRPAQPAQPARGAANPFDTDSEHADDTTATSASHVHAHIYPQGYPVQRQTIQDGEMGPHYSDSDNASSDLSDEERGLYEEGEVYEEQTLTRGDEAVALFKHFQLRSGQTTSIFEEGNSYPTTTAGDPENDPSPTDEVHGHGTMEREQDTHVPQHRFNITRMQQTPHDLRNVGSKGATMHPTQGPRQLQQQPPPRPGHANSNVAVRGRALQETSLAQTVTPATRQLKPDSIHKPEQQSSTVHADTVNPASNQQNNVNGDHFIIPNTENTAEKITLDYEPDYIKRMDYSELQQESFDLNHPATPFRLPDQVRDEALSARMAFVASMDATNMAEFFASLTLTEWEEAGDWFLEQFGDLLKKFRAARKHKRAVAEEIEQQVHGRHEQVERKKRKLDHALTNMKQSGAEVLHGTPQKKKK</sequence>
<comment type="caution">
    <text evidence="3">The sequence shown here is derived from an EMBL/GenBank/DDBJ whole genome shotgun (WGS) entry which is preliminary data.</text>
</comment>
<gene>
    <name evidence="3" type="ORF">NA57DRAFT_56128</name>
</gene>
<feature type="region of interest" description="Disordered" evidence="1">
    <location>
        <begin position="295"/>
        <end position="339"/>
    </location>
</feature>
<proteinExistence type="predicted"/>
<dbReference type="Proteomes" id="UP000799772">
    <property type="component" value="Unassembled WGS sequence"/>
</dbReference>
<feature type="region of interest" description="Disordered" evidence="1">
    <location>
        <begin position="1"/>
        <end position="116"/>
    </location>
</feature>
<dbReference type="PANTHER" id="PTHR28244">
    <property type="entry name" value="RNA POLYMERASE I-SPECIFIC TRANSCRIPTION INITIATION FACTOR RRN11"/>
    <property type="match status" value="1"/>
</dbReference>
<evidence type="ECO:0000313" key="3">
    <source>
        <dbReference type="EMBL" id="KAF2098459.1"/>
    </source>
</evidence>
<name>A0A9P4ICS4_9PEZI</name>
<dbReference type="InterPro" id="IPR053029">
    <property type="entry name" value="RNA_pol_I-specific_init_factor"/>
</dbReference>
<feature type="compositionally biased region" description="Polar residues" evidence="1">
    <location>
        <begin position="194"/>
        <end position="207"/>
    </location>
</feature>
<dbReference type="GO" id="GO:0070860">
    <property type="term" value="C:RNA polymerase I core factor complex"/>
    <property type="evidence" value="ECO:0007669"/>
    <property type="project" value="TreeGrafter"/>
</dbReference>